<evidence type="ECO:0000313" key="2">
    <source>
        <dbReference type="EMBL" id="MDN7245554.1"/>
    </source>
</evidence>
<keyword evidence="1" id="KW-0472">Membrane</keyword>
<feature type="transmembrane region" description="Helical" evidence="1">
    <location>
        <begin position="35"/>
        <end position="55"/>
    </location>
</feature>
<feature type="transmembrane region" description="Helical" evidence="1">
    <location>
        <begin position="67"/>
        <end position="87"/>
    </location>
</feature>
<organism evidence="2 3">
    <name type="scientific">Planococcus shenhongbingii</name>
    <dbReference type="NCBI Taxonomy" id="3058398"/>
    <lineage>
        <taxon>Bacteria</taxon>
        <taxon>Bacillati</taxon>
        <taxon>Bacillota</taxon>
        <taxon>Bacilli</taxon>
        <taxon>Bacillales</taxon>
        <taxon>Caryophanaceae</taxon>
        <taxon>Planococcus</taxon>
    </lineage>
</organism>
<gene>
    <name evidence="2" type="ORF">QWY13_08570</name>
</gene>
<keyword evidence="1" id="KW-0812">Transmembrane</keyword>
<keyword evidence="1" id="KW-1133">Transmembrane helix</keyword>
<proteinExistence type="predicted"/>
<dbReference type="EMBL" id="JAUJWU010000002">
    <property type="protein sequence ID" value="MDN7245554.1"/>
    <property type="molecule type" value="Genomic_DNA"/>
</dbReference>
<comment type="caution">
    <text evidence="2">The sequence shown here is derived from an EMBL/GenBank/DDBJ whole genome shotgun (WGS) entry which is preliminary data.</text>
</comment>
<dbReference type="Proteomes" id="UP001172142">
    <property type="component" value="Unassembled WGS sequence"/>
</dbReference>
<name>A0ABT8NCY2_9BACL</name>
<reference evidence="2 3" key="1">
    <citation type="submission" date="2023-07" db="EMBL/GenBank/DDBJ databases">
        <title>Novel species in genus Planococcus.</title>
        <authorList>
            <person name="Ning S."/>
        </authorList>
    </citation>
    <scope>NUCLEOTIDE SEQUENCE [LARGE SCALE GENOMIC DNA]</scope>
    <source>
        <strain evidence="2 3">N017</strain>
    </source>
</reference>
<accession>A0ABT8NCY2</accession>
<sequence length="92" mass="10457">MSKLITFSYVFFFIALTTQIIDFKMGGSDYYYHHFLQLVLLVIVVCPIIGIILGLYGKRGNLRMITLALNAVFFITCAPLAVLNLWIMTFGK</sequence>
<keyword evidence="3" id="KW-1185">Reference proteome</keyword>
<dbReference type="RefSeq" id="WP_301856183.1">
    <property type="nucleotide sequence ID" value="NZ_JAUJWU010000002.1"/>
</dbReference>
<protein>
    <submittedName>
        <fullName evidence="2">Uncharacterized protein</fullName>
    </submittedName>
</protein>
<evidence type="ECO:0000256" key="1">
    <source>
        <dbReference type="SAM" id="Phobius"/>
    </source>
</evidence>
<evidence type="ECO:0000313" key="3">
    <source>
        <dbReference type="Proteomes" id="UP001172142"/>
    </source>
</evidence>